<protein>
    <recommendedName>
        <fullName evidence="1">5'-Nucleotidase C-terminal domain-containing protein</fullName>
    </recommendedName>
</protein>
<dbReference type="InterPro" id="IPR008334">
    <property type="entry name" value="5'-Nucleotdase_C"/>
</dbReference>
<reference evidence="2 3" key="1">
    <citation type="submission" date="2018-12" db="EMBL/GenBank/DDBJ databases">
        <title>Complete genome of Nonlabens sp. MJ115.</title>
        <authorList>
            <person name="Choi H.S."/>
            <person name="Jung J."/>
        </authorList>
    </citation>
    <scope>NUCLEOTIDE SEQUENCE [LARGE SCALE GENOMIC DNA]</scope>
    <source>
        <strain evidence="2 3">MJ115</strain>
    </source>
</reference>
<dbReference type="EMBL" id="CP034549">
    <property type="protein sequence ID" value="AZQ45197.1"/>
    <property type="molecule type" value="Genomic_DNA"/>
</dbReference>
<sequence>MRVFVVLAFAKALLLSTSCKTETYTLEKTVYQQEQIDSTEATVSTFERFIAPYKERLDQEMNDPLSFNPAAMYKNDTPLNTRLGNLMAGIVREQATAVVKSRTGNDIDMVLLNHGGIRAGIDAGYVTTRTAYEVMPFDNEIVVAQLQPQQMRELVAYLVERKKAHPIDGLKITMDGDTAIEILLDGKPIAYDRDYYVATSDYLLTGGDNMEFFTKAVASYKTDYKIRNAMIDYFKMTDTLGYKADDRFAQKNTP</sequence>
<name>A0A3S9N1B1_9FLAO</name>
<organism evidence="2 3">
    <name type="scientific">Nonlabens ponticola</name>
    <dbReference type="NCBI Taxonomy" id="2496866"/>
    <lineage>
        <taxon>Bacteria</taxon>
        <taxon>Pseudomonadati</taxon>
        <taxon>Bacteroidota</taxon>
        <taxon>Flavobacteriia</taxon>
        <taxon>Flavobacteriales</taxon>
        <taxon>Flavobacteriaceae</taxon>
        <taxon>Nonlabens</taxon>
    </lineage>
</organism>
<dbReference type="InterPro" id="IPR036907">
    <property type="entry name" value="5'-Nucleotdase_C_sf"/>
</dbReference>
<evidence type="ECO:0000313" key="3">
    <source>
        <dbReference type="Proteomes" id="UP000279600"/>
    </source>
</evidence>
<dbReference type="PRINTS" id="PR01607">
    <property type="entry name" value="APYRASEFAMLY"/>
</dbReference>
<dbReference type="Gene3D" id="3.90.780.10">
    <property type="entry name" value="5'-Nucleotidase, C-terminal domain"/>
    <property type="match status" value="1"/>
</dbReference>
<evidence type="ECO:0000313" key="2">
    <source>
        <dbReference type="EMBL" id="AZQ45197.1"/>
    </source>
</evidence>
<dbReference type="AlphaFoldDB" id="A0A3S9N1B1"/>
<accession>A0A3S9N1B1</accession>
<evidence type="ECO:0000259" key="1">
    <source>
        <dbReference type="Pfam" id="PF02872"/>
    </source>
</evidence>
<dbReference type="GO" id="GO:0030288">
    <property type="term" value="C:outer membrane-bounded periplasmic space"/>
    <property type="evidence" value="ECO:0007669"/>
    <property type="project" value="TreeGrafter"/>
</dbReference>
<dbReference type="GO" id="GO:0009166">
    <property type="term" value="P:nucleotide catabolic process"/>
    <property type="evidence" value="ECO:0007669"/>
    <property type="project" value="InterPro"/>
</dbReference>
<dbReference type="InterPro" id="IPR006179">
    <property type="entry name" value="5_nucleotidase/apyrase"/>
</dbReference>
<feature type="domain" description="5'-Nucleotidase C-terminal" evidence="1">
    <location>
        <begin position="80"/>
        <end position="214"/>
    </location>
</feature>
<dbReference type="KEGG" id="noj:EJ995_07125"/>
<dbReference type="PANTHER" id="PTHR11575:SF24">
    <property type="entry name" value="5'-NUCLEOTIDASE"/>
    <property type="match status" value="1"/>
</dbReference>
<dbReference type="Pfam" id="PF02872">
    <property type="entry name" value="5_nucleotid_C"/>
    <property type="match status" value="1"/>
</dbReference>
<dbReference type="PANTHER" id="PTHR11575">
    <property type="entry name" value="5'-NUCLEOTIDASE-RELATED"/>
    <property type="match status" value="1"/>
</dbReference>
<keyword evidence="3" id="KW-1185">Reference proteome</keyword>
<dbReference type="OrthoDB" id="4762412at2"/>
<dbReference type="GO" id="GO:0016787">
    <property type="term" value="F:hydrolase activity"/>
    <property type="evidence" value="ECO:0007669"/>
    <property type="project" value="InterPro"/>
</dbReference>
<dbReference type="SUPFAM" id="SSF55816">
    <property type="entry name" value="5'-nucleotidase (syn. UDP-sugar hydrolase), C-terminal domain"/>
    <property type="match status" value="1"/>
</dbReference>
<dbReference type="Proteomes" id="UP000279600">
    <property type="component" value="Chromosome"/>
</dbReference>
<gene>
    <name evidence="2" type="ORF">EJ995_07125</name>
</gene>
<proteinExistence type="predicted"/>